<dbReference type="HOGENOM" id="CLU_036110_1_3_1"/>
<dbReference type="AlphaFoldDB" id="A0A074X9B8"/>
<dbReference type="OrthoDB" id="423498at2759"/>
<dbReference type="InterPro" id="IPR052988">
    <property type="entry name" value="Oryzine_lactonohydrolase"/>
</dbReference>
<proteinExistence type="predicted"/>
<evidence type="ECO:0000313" key="3">
    <source>
        <dbReference type="Proteomes" id="UP000030706"/>
    </source>
</evidence>
<dbReference type="Gene3D" id="2.120.10.30">
    <property type="entry name" value="TolB, C-terminal domain"/>
    <property type="match status" value="1"/>
</dbReference>
<dbReference type="Proteomes" id="UP000030706">
    <property type="component" value="Unassembled WGS sequence"/>
</dbReference>
<sequence length="363" mass="39395">MAGITQWKELSSTMKALEGQHDIASAHGAGFLSYDSSFNEIIGQSAGLKCVLEDDIPFAHEAGVYFPEQDSLLVTSNRFRTEQEDEGSILIHKLNRNSGLWTKEQVPADITMANGGINYQDGILFCAQGDQSTKGGLVFMEAKPPYKVQTLVNSYHGRRFNSVNDVVVKSDGSIWFTDPIYGSEQGFCPKPQLPNQLYRFETKTGNIRAVADGFGRPNGLCFSPDEQTLYVTDTEWIHGDGTIDDTRASSIYAFDVIQRSGADFLANRRLFAMADTGIPDGIKCDTNGNVYSGCGDGLNVWNAGGTLIGKILVPGGVANFCFGRGGELFLLNETKFWVAKIAPSVKGALLEGMGIDSGKHEGE</sequence>
<feature type="domain" description="SMP-30/Gluconolactonase/LRE-like region" evidence="1">
    <location>
        <begin position="134"/>
        <end position="323"/>
    </location>
</feature>
<evidence type="ECO:0000313" key="2">
    <source>
        <dbReference type="EMBL" id="KEQ80334.1"/>
    </source>
</evidence>
<dbReference type="InterPro" id="IPR013658">
    <property type="entry name" value="SGL"/>
</dbReference>
<evidence type="ECO:0000259" key="1">
    <source>
        <dbReference type="Pfam" id="PF08450"/>
    </source>
</evidence>
<protein>
    <submittedName>
        <fullName evidence="2">Calcium-dependent phosphotriesterase</fullName>
    </submittedName>
</protein>
<dbReference type="PANTHER" id="PTHR47064">
    <property type="entry name" value="PUTATIVE (AFU_ORTHOLOGUE AFUA_1G08990)-RELATED"/>
    <property type="match status" value="1"/>
</dbReference>
<dbReference type="SUPFAM" id="SSF63829">
    <property type="entry name" value="Calcium-dependent phosphotriesterase"/>
    <property type="match status" value="1"/>
</dbReference>
<dbReference type="InterPro" id="IPR011042">
    <property type="entry name" value="6-blade_b-propeller_TolB-like"/>
</dbReference>
<gene>
    <name evidence="2" type="ORF">M438DRAFT_408927</name>
</gene>
<dbReference type="RefSeq" id="XP_029756521.1">
    <property type="nucleotide sequence ID" value="XM_029909986.1"/>
</dbReference>
<reference evidence="2 3" key="1">
    <citation type="journal article" date="2014" name="BMC Genomics">
        <title>Genome sequencing of four Aureobasidium pullulans varieties: biotechnological potential, stress tolerance, and description of new species.</title>
        <authorList>
            <person name="Gostin Ar C."/>
            <person name="Ohm R.A."/>
            <person name="Kogej T."/>
            <person name="Sonjak S."/>
            <person name="Turk M."/>
            <person name="Zajc J."/>
            <person name="Zalar P."/>
            <person name="Grube M."/>
            <person name="Sun H."/>
            <person name="Han J."/>
            <person name="Sharma A."/>
            <person name="Chiniquy J."/>
            <person name="Ngan C.Y."/>
            <person name="Lipzen A."/>
            <person name="Barry K."/>
            <person name="Grigoriev I.V."/>
            <person name="Gunde-Cimerman N."/>
        </authorList>
    </citation>
    <scope>NUCLEOTIDE SEQUENCE [LARGE SCALE GENOMIC DNA]</scope>
    <source>
        <strain evidence="2 3">EXF-150</strain>
    </source>
</reference>
<organism evidence="2 3">
    <name type="scientific">Aureobasidium pullulans EXF-150</name>
    <dbReference type="NCBI Taxonomy" id="1043002"/>
    <lineage>
        <taxon>Eukaryota</taxon>
        <taxon>Fungi</taxon>
        <taxon>Dikarya</taxon>
        <taxon>Ascomycota</taxon>
        <taxon>Pezizomycotina</taxon>
        <taxon>Dothideomycetes</taxon>
        <taxon>Dothideomycetidae</taxon>
        <taxon>Dothideales</taxon>
        <taxon>Saccotheciaceae</taxon>
        <taxon>Aureobasidium</taxon>
    </lineage>
</organism>
<name>A0A074X9B8_AURPU</name>
<dbReference type="GeneID" id="40752292"/>
<dbReference type="Pfam" id="PF08450">
    <property type="entry name" value="SGL"/>
    <property type="match status" value="1"/>
</dbReference>
<accession>A0A074X9B8</accession>
<keyword evidence="3" id="KW-1185">Reference proteome</keyword>
<dbReference type="STRING" id="1043002.A0A074X9B8"/>
<dbReference type="EMBL" id="KL584999">
    <property type="protein sequence ID" value="KEQ80334.1"/>
    <property type="molecule type" value="Genomic_DNA"/>
</dbReference>
<dbReference type="PANTHER" id="PTHR47064:SF2">
    <property type="entry name" value="SMP-30_GLUCONOLACTONASE_LRE-LIKE REGION DOMAIN-CONTAINING PROTEIN-RELATED"/>
    <property type="match status" value="1"/>
</dbReference>